<dbReference type="AlphaFoldDB" id="A0A1C4Y2C5"/>
<evidence type="ECO:0000313" key="2">
    <source>
        <dbReference type="EMBL" id="SCF14756.1"/>
    </source>
</evidence>
<evidence type="ECO:0000313" key="3">
    <source>
        <dbReference type="Proteomes" id="UP000198228"/>
    </source>
</evidence>
<feature type="signal peptide" evidence="1">
    <location>
        <begin position="1"/>
        <end position="29"/>
    </location>
</feature>
<dbReference type="EMBL" id="LT607410">
    <property type="protein sequence ID" value="SCF14756.1"/>
    <property type="molecule type" value="Genomic_DNA"/>
</dbReference>
<organism evidence="2 3">
    <name type="scientific">Micromonospora purpureochromogenes</name>
    <dbReference type="NCBI Taxonomy" id="47872"/>
    <lineage>
        <taxon>Bacteria</taxon>
        <taxon>Bacillati</taxon>
        <taxon>Actinomycetota</taxon>
        <taxon>Actinomycetes</taxon>
        <taxon>Micromonosporales</taxon>
        <taxon>Micromonosporaceae</taxon>
        <taxon>Micromonospora</taxon>
    </lineage>
</organism>
<feature type="chain" id="PRO_5008708771" evidence="1">
    <location>
        <begin position="30"/>
        <end position="322"/>
    </location>
</feature>
<gene>
    <name evidence="2" type="ORF">GA0074696_2999</name>
</gene>
<protein>
    <submittedName>
        <fullName evidence="2">Uncharacterized protein</fullName>
    </submittedName>
</protein>
<proteinExistence type="predicted"/>
<name>A0A1C4Y2C5_9ACTN</name>
<evidence type="ECO:0000256" key="1">
    <source>
        <dbReference type="SAM" id="SignalP"/>
    </source>
</evidence>
<sequence length="322" mass="34414">MSVRRLTLTVALAVAVAGTAVVDIPAASAGDSREQQVGATETRTIRYGPWTLPAATGHTHDEMGSTGNRLTLDIAKPCVQCMVTAIKPNLVYEDGRNANVNTGPMLHHAVIGQLGEPDLVCRLGGLGPKRVFSTGNERTPVTLPAGYGMRIDSGDRWSMVYDLMNHAHEEKSVYISLEYTYVTGAAARRLTPVTPMWLDVVSCLNPTFDIPAGSVTRTARWTSTVNGRIVYMKGHLHHGGRTITTTNVTTGQRICAVTVVSGGSPEFIDPHGNPEISSAPPCAGSPITTIRRGDVLEVAAHYVADHPHENVMGIMTGWIAKG</sequence>
<dbReference type="Proteomes" id="UP000198228">
    <property type="component" value="Chromosome I"/>
</dbReference>
<reference evidence="2 3" key="1">
    <citation type="submission" date="2016-06" db="EMBL/GenBank/DDBJ databases">
        <authorList>
            <person name="Kjaerup R.B."/>
            <person name="Dalgaard T.S."/>
            <person name="Juul-Madsen H.R."/>
        </authorList>
    </citation>
    <scope>NUCLEOTIDE SEQUENCE [LARGE SCALE GENOMIC DNA]</scope>
    <source>
        <strain evidence="2 3">DSM 43821</strain>
    </source>
</reference>
<keyword evidence="1" id="KW-0732">Signal</keyword>
<accession>A0A1C4Y2C5</accession>